<sequence>MKVRIGENIPLLLLLLSTTWAQAQITSPIIRGKFGVDADVQNNWFNNGVLTGNDDWYFRNGSSGSSVFVIDTTGAAAITAKYAAGIELTTPFFRKMNYPVHSQLDGSKTLIDAMFVRDYHNIDSTVFASGSNKNGMSPASWSCPQYQGIPNKNDILDAYVHIRREGPTLSIADTLWMFGGVALESNNGNRYFDFELYQTDILYTRGTQAFTGYGPDAGHTSWKFDASGKLTHAGDIIFSADFGGSTLSSIEARIWIDRASLSITPSSFDWTGTFDGAHSGSQFGYAGIQPKTGDPFYFGTANANTTWAGAFKLVRADNSVVTSFETNQFMEFGVNLTVLGLNPATLIGVNSCSLPFSKILVKTRSSTSFSAELKDFVGPLDLFLPPPATAAADIPMYCGAIGISQLDVVNPYSTSVYTWTTSNGHIVGSHTGPSIVVDHPGTYVVTQTLENGCPIYATDTVVITHDPHCTALANNEMTFNGTAANGNVQLNWSVTKNHEIQHFTVERSIDDVHFTLIDTVNSHPSTSRYAAYRLVDDVQGLRTSYAYYRIKISARNGEVQYSKVIKVALSTGAVTGVTLQPNPVRDRVQIIIHSMADRDVRVKIYDVTGQLLKTLNTQVQQGYSSVSINDFRSWAKGVYTVKVLAGNDVFIDRMILVK</sequence>
<comment type="caution">
    <text evidence="3">The sequence shown here is derived from an EMBL/GenBank/DDBJ whole genome shotgun (WGS) entry which is preliminary data.</text>
</comment>
<feature type="chain" id="PRO_5012415726" description="Secretion system C-terminal sorting domain-containing protein" evidence="1">
    <location>
        <begin position="24"/>
        <end position="658"/>
    </location>
</feature>
<dbReference type="RefSeq" id="WP_081170671.1">
    <property type="nucleotide sequence ID" value="NZ_LWBP01000243.1"/>
</dbReference>
<dbReference type="OrthoDB" id="599464at2"/>
<accession>A0A1V9EKP4</accession>
<protein>
    <recommendedName>
        <fullName evidence="2">Secretion system C-terminal sorting domain-containing protein</fullName>
    </recommendedName>
</protein>
<feature type="domain" description="Secretion system C-terminal sorting" evidence="2">
    <location>
        <begin position="581"/>
        <end position="655"/>
    </location>
</feature>
<evidence type="ECO:0000313" key="4">
    <source>
        <dbReference type="Proteomes" id="UP000192276"/>
    </source>
</evidence>
<dbReference type="Proteomes" id="UP000192276">
    <property type="component" value="Unassembled WGS sequence"/>
</dbReference>
<dbReference type="STRING" id="550983.A4R26_07810"/>
<proteinExistence type="predicted"/>
<dbReference type="Pfam" id="PF18962">
    <property type="entry name" value="Por_Secre_tail"/>
    <property type="match status" value="1"/>
</dbReference>
<dbReference type="InterPro" id="IPR026444">
    <property type="entry name" value="Secre_tail"/>
</dbReference>
<feature type="signal peptide" evidence="1">
    <location>
        <begin position="1"/>
        <end position="23"/>
    </location>
</feature>
<keyword evidence="4" id="KW-1185">Reference proteome</keyword>
<dbReference type="EMBL" id="LWBP01000243">
    <property type="protein sequence ID" value="OQP46622.1"/>
    <property type="molecule type" value="Genomic_DNA"/>
</dbReference>
<evidence type="ECO:0000256" key="1">
    <source>
        <dbReference type="SAM" id="SignalP"/>
    </source>
</evidence>
<dbReference type="NCBIfam" id="TIGR04183">
    <property type="entry name" value="Por_Secre_tail"/>
    <property type="match status" value="1"/>
</dbReference>
<reference evidence="4" key="1">
    <citation type="submission" date="2016-04" db="EMBL/GenBank/DDBJ databases">
        <authorList>
            <person name="Chen L."/>
            <person name="Zhuang W."/>
            <person name="Wang G."/>
        </authorList>
    </citation>
    <scope>NUCLEOTIDE SEQUENCE [LARGE SCALE GENOMIC DNA]</scope>
    <source>
        <strain evidence="4">208</strain>
    </source>
</reference>
<dbReference type="AlphaFoldDB" id="A0A1V9EKP4"/>
<organism evidence="3 4">
    <name type="scientific">Niastella populi</name>
    <dbReference type="NCBI Taxonomy" id="550983"/>
    <lineage>
        <taxon>Bacteria</taxon>
        <taxon>Pseudomonadati</taxon>
        <taxon>Bacteroidota</taxon>
        <taxon>Chitinophagia</taxon>
        <taxon>Chitinophagales</taxon>
        <taxon>Chitinophagaceae</taxon>
        <taxon>Niastella</taxon>
    </lineage>
</organism>
<evidence type="ECO:0000313" key="3">
    <source>
        <dbReference type="EMBL" id="OQP46622.1"/>
    </source>
</evidence>
<name>A0A1V9EKP4_9BACT</name>
<evidence type="ECO:0000259" key="2">
    <source>
        <dbReference type="Pfam" id="PF18962"/>
    </source>
</evidence>
<keyword evidence="1" id="KW-0732">Signal</keyword>
<gene>
    <name evidence="3" type="ORF">A4R26_07810</name>
</gene>